<name>A0A2Z3GYC3_9BACT</name>
<dbReference type="RefSeq" id="WP_010033396.1">
    <property type="nucleotide sequence ID" value="NZ_CP025958.1"/>
</dbReference>
<sequence length="64" mass="6772">MSKKTPDPVPAGKKPDTDTTFEEPGQDESGKTAAPQSPQGPQQKTKTAKPDAANGKKHGEDRPM</sequence>
<accession>A0A2Z3GYC3</accession>
<keyword evidence="3" id="KW-1185">Reference proteome</keyword>
<feature type="region of interest" description="Disordered" evidence="1">
    <location>
        <begin position="1"/>
        <end position="64"/>
    </location>
</feature>
<evidence type="ECO:0000256" key="1">
    <source>
        <dbReference type="SAM" id="MobiDB-lite"/>
    </source>
</evidence>
<protein>
    <submittedName>
        <fullName evidence="2">Uncharacterized protein</fullName>
    </submittedName>
</protein>
<reference evidence="2 3" key="1">
    <citation type="submission" date="2018-01" db="EMBL/GenBank/DDBJ databases">
        <title>G. obscuriglobus.</title>
        <authorList>
            <person name="Franke J."/>
            <person name="Blomberg W."/>
            <person name="Selmecki A."/>
        </authorList>
    </citation>
    <scope>NUCLEOTIDE SEQUENCE [LARGE SCALE GENOMIC DNA]</scope>
    <source>
        <strain evidence="2 3">DSM 5831</strain>
    </source>
</reference>
<evidence type="ECO:0000313" key="3">
    <source>
        <dbReference type="Proteomes" id="UP000245802"/>
    </source>
</evidence>
<gene>
    <name evidence="2" type="ORF">C1280_08415</name>
</gene>
<dbReference type="EMBL" id="CP025958">
    <property type="protein sequence ID" value="AWM37042.1"/>
    <property type="molecule type" value="Genomic_DNA"/>
</dbReference>
<dbReference type="AlphaFoldDB" id="A0A2Z3GYC3"/>
<feature type="compositionally biased region" description="Polar residues" evidence="1">
    <location>
        <begin position="34"/>
        <end position="45"/>
    </location>
</feature>
<proteinExistence type="predicted"/>
<dbReference type="KEGG" id="gog:C1280_08415"/>
<dbReference type="Proteomes" id="UP000245802">
    <property type="component" value="Chromosome"/>
</dbReference>
<evidence type="ECO:0000313" key="2">
    <source>
        <dbReference type="EMBL" id="AWM37042.1"/>
    </source>
</evidence>
<organism evidence="2 3">
    <name type="scientific">Gemmata obscuriglobus</name>
    <dbReference type="NCBI Taxonomy" id="114"/>
    <lineage>
        <taxon>Bacteria</taxon>
        <taxon>Pseudomonadati</taxon>
        <taxon>Planctomycetota</taxon>
        <taxon>Planctomycetia</taxon>
        <taxon>Gemmatales</taxon>
        <taxon>Gemmataceae</taxon>
        <taxon>Gemmata</taxon>
    </lineage>
</organism>